<dbReference type="InterPro" id="IPR039718">
    <property type="entry name" value="Rrm1"/>
</dbReference>
<reference evidence="4" key="1">
    <citation type="submission" date="2015-12" db="EMBL/GenBank/DDBJ databases">
        <authorList>
            <person name="Nair G.R."/>
            <person name="Kaur G."/>
            <person name="Mayilraj S."/>
        </authorList>
    </citation>
    <scope>NUCLEOTIDE SEQUENCE [LARGE SCALE GENOMIC DNA]</scope>
    <source>
        <strain evidence="4">CD08_4</strain>
    </source>
</reference>
<comment type="caution">
    <text evidence="3">The sequence shown here is derived from an EMBL/GenBank/DDBJ whole genome shotgun (WGS) entry which is preliminary data.</text>
</comment>
<dbReference type="GO" id="GO:0009263">
    <property type="term" value="P:deoxyribonucleotide biosynthetic process"/>
    <property type="evidence" value="ECO:0007669"/>
    <property type="project" value="TreeGrafter"/>
</dbReference>
<dbReference type="PRINTS" id="PR01183">
    <property type="entry name" value="RIBORDTASEM1"/>
</dbReference>
<accession>A0A0W8I549</accession>
<sequence>MNGSNLRSEFLRVSERSTYNSWGEYDHVGKDISCNLGSMNIAMAMDGGDPGATVGTAVRGLTTVSDPSDIHIVPSIAAGNARSHAIELGQMNLHGFLGRERIHYDSVEAVDLTSIYFGVVTYHAVRASNLIAIEKGGTFDGFSRSKHVIGEY</sequence>
<dbReference type="Pfam" id="PF02867">
    <property type="entry name" value="Ribonuc_red_lgC"/>
    <property type="match status" value="1"/>
</dbReference>
<comment type="similarity">
    <text evidence="1">Belongs to the ribonucleoside diphosphate reductase large chain family.</text>
</comment>
<dbReference type="Gene3D" id="3.20.70.20">
    <property type="match status" value="1"/>
</dbReference>
<dbReference type="PANTHER" id="PTHR11573">
    <property type="entry name" value="RIBONUCLEOSIDE-DIPHOSPHATE REDUCTASE LARGE CHAIN"/>
    <property type="match status" value="1"/>
</dbReference>
<dbReference type="GO" id="GO:0005971">
    <property type="term" value="C:ribonucleoside-diphosphate reductase complex"/>
    <property type="evidence" value="ECO:0007669"/>
    <property type="project" value="TreeGrafter"/>
</dbReference>
<evidence type="ECO:0000313" key="3">
    <source>
        <dbReference type="EMBL" id="KUG52949.1"/>
    </source>
</evidence>
<feature type="domain" description="Ribonucleotide reductase large subunit C-terminal" evidence="2">
    <location>
        <begin position="2"/>
        <end position="148"/>
    </location>
</feature>
<dbReference type="PANTHER" id="PTHR11573:SF30">
    <property type="entry name" value="RIBONUCLEOSIDE-DIPHOSPHATE REDUCTASE 2 SUBUNIT ALPHA"/>
    <property type="match status" value="1"/>
</dbReference>
<dbReference type="AlphaFoldDB" id="A0A0W8I549"/>
<dbReference type="Proteomes" id="UP000053512">
    <property type="component" value="Unassembled WGS sequence"/>
</dbReference>
<dbReference type="EMBL" id="LQBK01000038">
    <property type="protein sequence ID" value="KUG52949.1"/>
    <property type="molecule type" value="Genomic_DNA"/>
</dbReference>
<dbReference type="InterPro" id="IPR000788">
    <property type="entry name" value="RNR_lg_C"/>
</dbReference>
<dbReference type="SUPFAM" id="SSF51998">
    <property type="entry name" value="PFL-like glycyl radical enzymes"/>
    <property type="match status" value="1"/>
</dbReference>
<gene>
    <name evidence="3" type="ORF">AVL61_12045</name>
</gene>
<name>A0A0W8I549_KOCRO</name>
<organism evidence="3 4">
    <name type="scientific">Kocuria rosea subsp. polaris</name>
    <dbReference type="NCBI Taxonomy" id="136273"/>
    <lineage>
        <taxon>Bacteria</taxon>
        <taxon>Bacillati</taxon>
        <taxon>Actinomycetota</taxon>
        <taxon>Actinomycetes</taxon>
        <taxon>Micrococcales</taxon>
        <taxon>Micrococcaceae</taxon>
        <taxon>Kocuria</taxon>
    </lineage>
</organism>
<dbReference type="GO" id="GO:0004748">
    <property type="term" value="F:ribonucleoside-diphosphate reductase activity, thioredoxin disulfide as acceptor"/>
    <property type="evidence" value="ECO:0007669"/>
    <property type="project" value="TreeGrafter"/>
</dbReference>
<evidence type="ECO:0000313" key="4">
    <source>
        <dbReference type="Proteomes" id="UP000053512"/>
    </source>
</evidence>
<protein>
    <recommendedName>
        <fullName evidence="2">Ribonucleotide reductase large subunit C-terminal domain-containing protein</fullName>
    </recommendedName>
</protein>
<dbReference type="GO" id="GO:0005524">
    <property type="term" value="F:ATP binding"/>
    <property type="evidence" value="ECO:0007669"/>
    <property type="project" value="TreeGrafter"/>
</dbReference>
<proteinExistence type="inferred from homology"/>
<evidence type="ECO:0000259" key="2">
    <source>
        <dbReference type="Pfam" id="PF02867"/>
    </source>
</evidence>
<evidence type="ECO:0000256" key="1">
    <source>
        <dbReference type="ARBA" id="ARBA00010406"/>
    </source>
</evidence>